<dbReference type="InterPro" id="IPR029063">
    <property type="entry name" value="SAM-dependent_MTases_sf"/>
</dbReference>
<dbReference type="EC" id="2.1.1.77" evidence="3"/>
<evidence type="ECO:0000256" key="1">
    <source>
        <dbReference type="ARBA" id="ARBA00004496"/>
    </source>
</evidence>
<comment type="subcellular location">
    <subcellularLocation>
        <location evidence="1">Cytoplasm</location>
    </subcellularLocation>
</comment>
<evidence type="ECO:0000256" key="8">
    <source>
        <dbReference type="ARBA" id="ARBA00022691"/>
    </source>
</evidence>
<name>A0A934V5B9_9PSEU</name>
<dbReference type="GO" id="GO:0032259">
    <property type="term" value="P:methylation"/>
    <property type="evidence" value="ECO:0007669"/>
    <property type="project" value="UniProtKB-KW"/>
</dbReference>
<dbReference type="InterPro" id="IPR026448">
    <property type="entry name" value="Methyltr_grasp"/>
</dbReference>
<keyword evidence="7" id="KW-0808">Transferase</keyword>
<gene>
    <name evidence="12" type="primary">tgmC</name>
    <name evidence="12" type="ORF">JHE00_11770</name>
</gene>
<reference evidence="12" key="1">
    <citation type="submission" date="2020-12" db="EMBL/GenBank/DDBJ databases">
        <title>Prauserella sp. ASG 168, a novel actinomycete isolated from cave rock.</title>
        <authorList>
            <person name="Suriyachadkun C."/>
        </authorList>
    </citation>
    <scope>NUCLEOTIDE SEQUENCE</scope>
    <source>
        <strain evidence="12">ASG 168</strain>
    </source>
</reference>
<sequence length="380" mass="41983">MWREHARKLGERVAADGVLTDPMWRAALEGVPRHVFVPHFFEQRRDGSWAKKGVGDAGWLETVYSDRPLVTALARTESGNSVTVSSSTKPGLMVRMLEALELRDGHRVLEIGTGTGYNAGLLAHRLGDACVFSVDIGAGLVDAARERLADLGYAPTLAATDGTAGLPDAAPFDRIIATCSVPAVPWTWARQVRDGGLVLVDVKRGSHAGNLVRLRRIGDRLEGRFSPRWAGFMAMRATDTAPSSEQARKIDLDNGLRSTTTLDAEPWTNALPWFLAQSQLPRRVVFGYRGRNGAQWATFTGDDGSWCAIALDSDERGAREVRYGGPVRIWEQFERVHTMWDTLGRPGWDRFGLTVTPDGFHQMWLDEPDGPFRWSLPPLP</sequence>
<evidence type="ECO:0000256" key="2">
    <source>
        <dbReference type="ARBA" id="ARBA00005369"/>
    </source>
</evidence>
<dbReference type="Pfam" id="PF01135">
    <property type="entry name" value="PCMT"/>
    <property type="match status" value="1"/>
</dbReference>
<keyword evidence="5" id="KW-0963">Cytoplasm</keyword>
<evidence type="ECO:0000256" key="11">
    <source>
        <dbReference type="ARBA" id="ARBA00031350"/>
    </source>
</evidence>
<dbReference type="PANTHER" id="PTHR11579:SF0">
    <property type="entry name" value="PROTEIN-L-ISOASPARTATE(D-ASPARTATE) O-METHYLTRANSFERASE"/>
    <property type="match status" value="1"/>
</dbReference>
<dbReference type="CDD" id="cd02440">
    <property type="entry name" value="AdoMet_MTases"/>
    <property type="match status" value="1"/>
</dbReference>
<organism evidence="12 13">
    <name type="scientific">Prauserella cavernicola</name>
    <dbReference type="NCBI Taxonomy" id="2800127"/>
    <lineage>
        <taxon>Bacteria</taxon>
        <taxon>Bacillati</taxon>
        <taxon>Actinomycetota</taxon>
        <taxon>Actinomycetes</taxon>
        <taxon>Pseudonocardiales</taxon>
        <taxon>Pseudonocardiaceae</taxon>
        <taxon>Prauserella</taxon>
    </lineage>
</organism>
<dbReference type="AlphaFoldDB" id="A0A934V5B9"/>
<evidence type="ECO:0000256" key="7">
    <source>
        <dbReference type="ARBA" id="ARBA00022679"/>
    </source>
</evidence>
<dbReference type="InterPro" id="IPR000682">
    <property type="entry name" value="PCMT"/>
</dbReference>
<evidence type="ECO:0000256" key="9">
    <source>
        <dbReference type="ARBA" id="ARBA00030757"/>
    </source>
</evidence>
<dbReference type="Gene3D" id="3.40.50.150">
    <property type="entry name" value="Vaccinia Virus protein VP39"/>
    <property type="match status" value="1"/>
</dbReference>
<evidence type="ECO:0000256" key="10">
    <source>
        <dbReference type="ARBA" id="ARBA00031323"/>
    </source>
</evidence>
<proteinExistence type="inferred from homology"/>
<evidence type="ECO:0000256" key="3">
    <source>
        <dbReference type="ARBA" id="ARBA00011890"/>
    </source>
</evidence>
<dbReference type="SUPFAM" id="SSF53335">
    <property type="entry name" value="S-adenosyl-L-methionine-dependent methyltransferases"/>
    <property type="match status" value="1"/>
</dbReference>
<comment type="similarity">
    <text evidence="2">Belongs to the methyltransferase superfamily. L-isoaspartyl/D-aspartyl protein methyltransferase family.</text>
</comment>
<comment type="caution">
    <text evidence="12">The sequence shown here is derived from an EMBL/GenBank/DDBJ whole genome shotgun (WGS) entry which is preliminary data.</text>
</comment>
<keyword evidence="8" id="KW-0949">S-adenosyl-L-methionine</keyword>
<keyword evidence="6 12" id="KW-0489">Methyltransferase</keyword>
<dbReference type="NCBIfam" id="TIGR04188">
    <property type="entry name" value="methyltr_grsp"/>
    <property type="match status" value="1"/>
</dbReference>
<protein>
    <recommendedName>
        <fullName evidence="4">Protein-L-isoaspartate O-methyltransferase</fullName>
        <ecNumber evidence="3">2.1.1.77</ecNumber>
    </recommendedName>
    <alternativeName>
        <fullName evidence="11">L-isoaspartyl protein carboxyl methyltransferase</fullName>
    </alternativeName>
    <alternativeName>
        <fullName evidence="9">Protein L-isoaspartyl methyltransferase</fullName>
    </alternativeName>
    <alternativeName>
        <fullName evidence="10">Protein-beta-aspartate methyltransferase</fullName>
    </alternativeName>
</protein>
<evidence type="ECO:0000256" key="6">
    <source>
        <dbReference type="ARBA" id="ARBA00022603"/>
    </source>
</evidence>
<dbReference type="GO" id="GO:0005737">
    <property type="term" value="C:cytoplasm"/>
    <property type="evidence" value="ECO:0007669"/>
    <property type="project" value="UniProtKB-SubCell"/>
</dbReference>
<evidence type="ECO:0000256" key="4">
    <source>
        <dbReference type="ARBA" id="ARBA00013346"/>
    </source>
</evidence>
<dbReference type="GO" id="GO:0004719">
    <property type="term" value="F:protein-L-isoaspartate (D-aspartate) O-methyltransferase activity"/>
    <property type="evidence" value="ECO:0007669"/>
    <property type="project" value="UniProtKB-EC"/>
</dbReference>
<dbReference type="Proteomes" id="UP000635245">
    <property type="component" value="Unassembled WGS sequence"/>
</dbReference>
<evidence type="ECO:0000313" key="13">
    <source>
        <dbReference type="Proteomes" id="UP000635245"/>
    </source>
</evidence>
<evidence type="ECO:0000313" key="12">
    <source>
        <dbReference type="EMBL" id="MBK1785005.1"/>
    </source>
</evidence>
<keyword evidence="13" id="KW-1185">Reference proteome</keyword>
<dbReference type="EMBL" id="JAENJH010000002">
    <property type="protein sequence ID" value="MBK1785005.1"/>
    <property type="molecule type" value="Genomic_DNA"/>
</dbReference>
<dbReference type="PANTHER" id="PTHR11579">
    <property type="entry name" value="PROTEIN-L-ISOASPARTATE O-METHYLTRANSFERASE"/>
    <property type="match status" value="1"/>
</dbReference>
<accession>A0A934V5B9</accession>
<evidence type="ECO:0000256" key="5">
    <source>
        <dbReference type="ARBA" id="ARBA00022490"/>
    </source>
</evidence>